<evidence type="ECO:0000256" key="3">
    <source>
        <dbReference type="ARBA" id="ARBA00022603"/>
    </source>
</evidence>
<dbReference type="Gene3D" id="3.40.50.150">
    <property type="entry name" value="Vaccinia Virus protein VP39"/>
    <property type="match status" value="1"/>
</dbReference>
<evidence type="ECO:0000256" key="2">
    <source>
        <dbReference type="ARBA" id="ARBA00011900"/>
    </source>
</evidence>
<organism evidence="11 12">
    <name type="scientific">Flavobacterium pokkalii</name>
    <dbReference type="NCBI Taxonomy" id="1940408"/>
    <lineage>
        <taxon>Bacteria</taxon>
        <taxon>Pseudomonadati</taxon>
        <taxon>Bacteroidota</taxon>
        <taxon>Flavobacteriia</taxon>
        <taxon>Flavobacteriales</taxon>
        <taxon>Flavobacteriaceae</taxon>
        <taxon>Flavobacterium</taxon>
    </lineage>
</organism>
<evidence type="ECO:0000256" key="8">
    <source>
        <dbReference type="SAM" id="MobiDB-lite"/>
    </source>
</evidence>
<comment type="catalytic activity">
    <reaction evidence="7">
        <text>a 2'-deoxyadenosine in DNA + S-adenosyl-L-methionine = an N(6)-methyl-2'-deoxyadenosine in DNA + S-adenosyl-L-homocysteine + H(+)</text>
        <dbReference type="Rhea" id="RHEA:15197"/>
        <dbReference type="Rhea" id="RHEA-COMP:12418"/>
        <dbReference type="Rhea" id="RHEA-COMP:12419"/>
        <dbReference type="ChEBI" id="CHEBI:15378"/>
        <dbReference type="ChEBI" id="CHEBI:57856"/>
        <dbReference type="ChEBI" id="CHEBI:59789"/>
        <dbReference type="ChEBI" id="CHEBI:90615"/>
        <dbReference type="ChEBI" id="CHEBI:90616"/>
        <dbReference type="EC" id="2.1.1.72"/>
    </reaction>
</comment>
<dbReference type="InterPro" id="IPR029063">
    <property type="entry name" value="SAM-dependent_MTases_sf"/>
</dbReference>
<dbReference type="EC" id="2.1.1.72" evidence="2"/>
<evidence type="ECO:0000259" key="10">
    <source>
        <dbReference type="Pfam" id="PF12161"/>
    </source>
</evidence>
<comment type="caution">
    <text evidence="11">The sequence shown here is derived from an EMBL/GenBank/DDBJ whole genome shotgun (WGS) entry which is preliminary data.</text>
</comment>
<dbReference type="InterPro" id="IPR038333">
    <property type="entry name" value="T1MK-like_N_sf"/>
</dbReference>
<dbReference type="GO" id="GO:0008168">
    <property type="term" value="F:methyltransferase activity"/>
    <property type="evidence" value="ECO:0007669"/>
    <property type="project" value="UniProtKB-KW"/>
</dbReference>
<evidence type="ECO:0000256" key="7">
    <source>
        <dbReference type="ARBA" id="ARBA00047942"/>
    </source>
</evidence>
<feature type="domain" description="N6 adenine-specific DNA methyltransferase N-terminal" evidence="10">
    <location>
        <begin position="10"/>
        <end position="136"/>
    </location>
</feature>
<accession>A0ABR7URN0</accession>
<comment type="similarity">
    <text evidence="1">Belongs to the N(4)/N(6)-methyltransferase family.</text>
</comment>
<dbReference type="InterPro" id="IPR022749">
    <property type="entry name" value="D12N6_MeTrfase_N"/>
</dbReference>
<keyword evidence="6" id="KW-0680">Restriction system</keyword>
<sequence length="536" mass="60583">MAKIDNTTFEQKLFKSADKLRKNIDAAEYKHVVLGLIFLKYISESFTEKYLELQNDEYSDPEDRDEYLAANIFFVPKEARWSHIHANAKLPTIGQTIDEAMVAIERENKELKNVLPQVYGKANLDKTALGELIDLISNTDLQAENENSKDLFGRVYEYFLGEFANAEGKKGGQFYTPKSIVKLMVEMIEPYSGRVYDPACGSGGMFVMSEKFVEDHQGRINDITVYGQESNQTTWKLSKMNLAIRNINSKFVAWNSEGSFLKDAHPDLKADFILANPPFNQSEWGIDILQEDARWKHGVPPNGNANYGWLQHMLYHLSPRGVMATVLSNGSLSSNTSGEGDIRKNMVLADLIECIIALPKQLFYNTGIPACIWIMRRDKNHHNKEVLFIDASEMGYMKTRVHRDLTDEEVNTIADTYHNWRKGHPELVEGVATSSLSSRAESRDQAHVTSSDLGGTTKSYRDVKGYCKSATLTEIEKHDFVLTPGRYVGIADVEDDGIPFEEKMATLTTTLKAQMEKEVELNEEIAKQLAKIGFTL</sequence>
<evidence type="ECO:0000256" key="4">
    <source>
        <dbReference type="ARBA" id="ARBA00022679"/>
    </source>
</evidence>
<dbReference type="EMBL" id="NASZ01000014">
    <property type="protein sequence ID" value="MBD0725531.1"/>
    <property type="molecule type" value="Genomic_DNA"/>
</dbReference>
<proteinExistence type="inferred from homology"/>
<dbReference type="Proteomes" id="UP000661715">
    <property type="component" value="Unassembled WGS sequence"/>
</dbReference>
<dbReference type="RefSeq" id="WP_188220790.1">
    <property type="nucleotide sequence ID" value="NZ_NASZ01000014.1"/>
</dbReference>
<gene>
    <name evidence="11" type="ORF">B6A10_10105</name>
</gene>
<dbReference type="PANTHER" id="PTHR42998:SF1">
    <property type="entry name" value="TYPE I RESTRICTION ENZYME HINDI METHYLASE SUBUNIT"/>
    <property type="match status" value="1"/>
</dbReference>
<dbReference type="SUPFAM" id="SSF53335">
    <property type="entry name" value="S-adenosyl-L-methionine-dependent methyltransferases"/>
    <property type="match status" value="1"/>
</dbReference>
<dbReference type="Pfam" id="PF02384">
    <property type="entry name" value="N6_Mtase"/>
    <property type="match status" value="1"/>
</dbReference>
<protein>
    <recommendedName>
        <fullName evidence="2">site-specific DNA-methyltransferase (adenine-specific)</fullName>
        <ecNumber evidence="2">2.1.1.72</ecNumber>
    </recommendedName>
</protein>
<evidence type="ECO:0000256" key="5">
    <source>
        <dbReference type="ARBA" id="ARBA00022691"/>
    </source>
</evidence>
<name>A0ABR7URN0_9FLAO</name>
<dbReference type="Gene3D" id="1.20.1260.30">
    <property type="match status" value="1"/>
</dbReference>
<evidence type="ECO:0000256" key="1">
    <source>
        <dbReference type="ARBA" id="ARBA00006594"/>
    </source>
</evidence>
<dbReference type="PROSITE" id="PS00092">
    <property type="entry name" value="N6_MTASE"/>
    <property type="match status" value="1"/>
</dbReference>
<reference evidence="11 12" key="1">
    <citation type="journal article" date="2020" name="Microbiol. Res.">
        <title>Flavobacterium pokkalii sp. nov., a novel plant growth promoting native rhizobacteria isolated from pokkali rice grown in coastal saline affected agricultural regions of southern India, Kerala.</title>
        <authorList>
            <person name="Menon R.R."/>
            <person name="Kumari S."/>
            <person name="Viver T."/>
            <person name="Rameshkumar N."/>
        </authorList>
    </citation>
    <scope>NUCLEOTIDE SEQUENCE [LARGE SCALE GENOMIC DNA]</scope>
    <source>
        <strain evidence="11 12">L1I52</strain>
    </source>
</reference>
<dbReference type="GO" id="GO:0032259">
    <property type="term" value="P:methylation"/>
    <property type="evidence" value="ECO:0007669"/>
    <property type="project" value="UniProtKB-KW"/>
</dbReference>
<evidence type="ECO:0000259" key="9">
    <source>
        <dbReference type="Pfam" id="PF02384"/>
    </source>
</evidence>
<evidence type="ECO:0000313" key="11">
    <source>
        <dbReference type="EMBL" id="MBD0725531.1"/>
    </source>
</evidence>
<feature type="region of interest" description="Disordered" evidence="8">
    <location>
        <begin position="434"/>
        <end position="454"/>
    </location>
</feature>
<evidence type="ECO:0000313" key="12">
    <source>
        <dbReference type="Proteomes" id="UP000661715"/>
    </source>
</evidence>
<keyword evidence="3 11" id="KW-0489">Methyltransferase</keyword>
<keyword evidence="5" id="KW-0949">S-adenosyl-L-methionine</keyword>
<dbReference type="Pfam" id="PF12161">
    <property type="entry name" value="HsdM_N"/>
    <property type="match status" value="1"/>
</dbReference>
<evidence type="ECO:0000256" key="6">
    <source>
        <dbReference type="ARBA" id="ARBA00022747"/>
    </source>
</evidence>
<dbReference type="PANTHER" id="PTHR42998">
    <property type="entry name" value="TYPE I RESTRICTION ENZYME HINDVIIP M PROTEIN-RELATED"/>
    <property type="match status" value="1"/>
</dbReference>
<dbReference type="InterPro" id="IPR052916">
    <property type="entry name" value="Type-I_RE_MTase_Subunit"/>
</dbReference>
<dbReference type="InterPro" id="IPR003356">
    <property type="entry name" value="DNA_methylase_A-5"/>
</dbReference>
<dbReference type="PRINTS" id="PR00507">
    <property type="entry name" value="N12N6MTFRASE"/>
</dbReference>
<feature type="domain" description="DNA methylase adenine-specific" evidence="9">
    <location>
        <begin position="148"/>
        <end position="495"/>
    </location>
</feature>
<keyword evidence="4" id="KW-0808">Transferase</keyword>
<keyword evidence="12" id="KW-1185">Reference proteome</keyword>
<dbReference type="InterPro" id="IPR002052">
    <property type="entry name" value="DNA_methylase_N6_adenine_CS"/>
</dbReference>